<gene>
    <name evidence="3" type="ORF">EJP69_12770</name>
</gene>
<keyword evidence="4" id="KW-1185">Reference proteome</keyword>
<proteinExistence type="predicted"/>
<name>A0A431TNK6_9BURK</name>
<feature type="region of interest" description="Disordered" evidence="1">
    <location>
        <begin position="202"/>
        <end position="224"/>
    </location>
</feature>
<dbReference type="GO" id="GO:0016989">
    <property type="term" value="F:sigma factor antagonist activity"/>
    <property type="evidence" value="ECO:0007669"/>
    <property type="project" value="InterPro"/>
</dbReference>
<dbReference type="PANTHER" id="PTHR38104">
    <property type="match status" value="1"/>
</dbReference>
<sequence length="224" mass="23444">MNQTMTVREQVSALADGHLQGEAFAQAIDAVCAEGESRATWQAYHVVGDVLRSGSHSPCSDTSAFLARFQQRLAAEPVMVTPVSEPVAVPVAVPVQRRAEAANEPVFRWKLVAGAASLMAVAAISWTLVGNGSAVQQGGTQLASVQQQQQPAVNSVLAAAAVNGPQAASNTLTPTRVIVGNGNPQVMLRDPRLDQLLEAHQQAGGASQMPSGFLRNATFEGPTR</sequence>
<dbReference type="CDD" id="cd16328">
    <property type="entry name" value="RseA_N"/>
    <property type="match status" value="1"/>
</dbReference>
<dbReference type="PANTHER" id="PTHR38104:SF1">
    <property type="entry name" value="ANTI-SIGMA-E FACTOR RSEA"/>
    <property type="match status" value="1"/>
</dbReference>
<organism evidence="3 4">
    <name type="scientific">Variovorax gossypii</name>
    <dbReference type="NCBI Taxonomy" id="1679495"/>
    <lineage>
        <taxon>Bacteria</taxon>
        <taxon>Pseudomonadati</taxon>
        <taxon>Pseudomonadota</taxon>
        <taxon>Betaproteobacteria</taxon>
        <taxon>Burkholderiales</taxon>
        <taxon>Comamonadaceae</taxon>
        <taxon>Variovorax</taxon>
    </lineage>
</organism>
<evidence type="ECO:0000256" key="1">
    <source>
        <dbReference type="SAM" id="MobiDB-lite"/>
    </source>
</evidence>
<protein>
    <submittedName>
        <fullName evidence="3">Anti-sigma factor</fullName>
    </submittedName>
</protein>
<dbReference type="OrthoDB" id="8561243at2"/>
<dbReference type="InterPro" id="IPR005572">
    <property type="entry name" value="Anti-sigma_E_RseA_N"/>
</dbReference>
<evidence type="ECO:0000313" key="4">
    <source>
        <dbReference type="Proteomes" id="UP000267418"/>
    </source>
</evidence>
<comment type="caution">
    <text evidence="3">The sequence shown here is derived from an EMBL/GenBank/DDBJ whole genome shotgun (WGS) entry which is preliminary data.</text>
</comment>
<feature type="domain" description="Anti sigma-E protein RseA N-terminal" evidence="2">
    <location>
        <begin position="5"/>
        <end position="88"/>
    </location>
</feature>
<dbReference type="Proteomes" id="UP000267418">
    <property type="component" value="Unassembled WGS sequence"/>
</dbReference>
<accession>A0A431TNK6</accession>
<dbReference type="AlphaFoldDB" id="A0A431TNK6"/>
<dbReference type="RefSeq" id="WP_126470443.1">
    <property type="nucleotide sequence ID" value="NZ_RXOE01000002.1"/>
</dbReference>
<reference evidence="3 4" key="1">
    <citation type="submission" date="2018-12" db="EMBL/GenBank/DDBJ databases">
        <title>The genome of Variovorax gossypii DSM 100435.</title>
        <authorList>
            <person name="Gao J."/>
            <person name="Sun J."/>
        </authorList>
    </citation>
    <scope>NUCLEOTIDE SEQUENCE [LARGE SCALE GENOMIC DNA]</scope>
    <source>
        <strain evidence="3 4">DSM 100435</strain>
    </source>
</reference>
<dbReference type="InterPro" id="IPR052383">
    <property type="entry name" value="Anti-sigma-E_RseA-like"/>
</dbReference>
<evidence type="ECO:0000259" key="2">
    <source>
        <dbReference type="Pfam" id="PF03872"/>
    </source>
</evidence>
<dbReference type="Pfam" id="PF03872">
    <property type="entry name" value="RseA_N"/>
    <property type="match status" value="1"/>
</dbReference>
<dbReference type="SUPFAM" id="SSF89069">
    <property type="entry name" value="N-terminal, cytoplasmic domain of anti-sigmaE factor RseA"/>
    <property type="match status" value="1"/>
</dbReference>
<dbReference type="EMBL" id="RXOE01000002">
    <property type="protein sequence ID" value="RTQ35246.1"/>
    <property type="molecule type" value="Genomic_DNA"/>
</dbReference>
<dbReference type="InterPro" id="IPR036147">
    <property type="entry name" value="Anti-sigma_E_RseA_N_sf"/>
</dbReference>
<evidence type="ECO:0000313" key="3">
    <source>
        <dbReference type="EMBL" id="RTQ35246.1"/>
    </source>
</evidence>
<dbReference type="Gene3D" id="1.10.10.880">
    <property type="entry name" value="Anti sigma-E protein RseA, N-terminal domain"/>
    <property type="match status" value="1"/>
</dbReference>